<dbReference type="InterPro" id="IPR002401">
    <property type="entry name" value="Cyt_P450_E_grp-I"/>
</dbReference>
<dbReference type="GO" id="GO:0008395">
    <property type="term" value="F:steroid hydroxylase activity"/>
    <property type="evidence" value="ECO:0007669"/>
    <property type="project" value="TreeGrafter"/>
</dbReference>
<organism evidence="6 7">
    <name type="scientific">Branchiostoma lanceolatum</name>
    <name type="common">Common lancelet</name>
    <name type="synonym">Amphioxus lanceolatum</name>
    <dbReference type="NCBI Taxonomy" id="7740"/>
    <lineage>
        <taxon>Eukaryota</taxon>
        <taxon>Metazoa</taxon>
        <taxon>Chordata</taxon>
        <taxon>Cephalochordata</taxon>
        <taxon>Leptocardii</taxon>
        <taxon>Amphioxiformes</taxon>
        <taxon>Branchiostomatidae</taxon>
        <taxon>Branchiostoma</taxon>
    </lineage>
</organism>
<dbReference type="InterPro" id="IPR038765">
    <property type="entry name" value="Papain-like_cys_pep_sf"/>
</dbReference>
<keyword evidence="4" id="KW-0408">Iron</keyword>
<proteinExistence type="inferred from homology"/>
<evidence type="ECO:0000256" key="3">
    <source>
        <dbReference type="ARBA" id="ARBA00022723"/>
    </source>
</evidence>
<dbReference type="GO" id="GO:0005737">
    <property type="term" value="C:cytoplasm"/>
    <property type="evidence" value="ECO:0007669"/>
    <property type="project" value="TreeGrafter"/>
</dbReference>
<dbReference type="PANTHER" id="PTHR24300">
    <property type="entry name" value="CYTOCHROME P450 508A4-RELATED"/>
    <property type="match status" value="1"/>
</dbReference>
<name>A0A8K0A166_BRALA</name>
<dbReference type="SUPFAM" id="SSF48264">
    <property type="entry name" value="Cytochrome P450"/>
    <property type="match status" value="1"/>
</dbReference>
<dbReference type="CDD" id="cd22744">
    <property type="entry name" value="OTU"/>
    <property type="match status" value="1"/>
</dbReference>
<dbReference type="InterPro" id="IPR036396">
    <property type="entry name" value="Cyt_P450_sf"/>
</dbReference>
<evidence type="ECO:0000256" key="5">
    <source>
        <dbReference type="SAM" id="MobiDB-lite"/>
    </source>
</evidence>
<comment type="cofactor">
    <cofactor evidence="1">
        <name>heme</name>
        <dbReference type="ChEBI" id="CHEBI:30413"/>
    </cofactor>
</comment>
<dbReference type="GO" id="GO:0006805">
    <property type="term" value="P:xenobiotic metabolic process"/>
    <property type="evidence" value="ECO:0007669"/>
    <property type="project" value="TreeGrafter"/>
</dbReference>
<dbReference type="Gene3D" id="3.90.70.80">
    <property type="match status" value="1"/>
</dbReference>
<feature type="compositionally biased region" description="Low complexity" evidence="5">
    <location>
        <begin position="74"/>
        <end position="83"/>
    </location>
</feature>
<evidence type="ECO:0000256" key="4">
    <source>
        <dbReference type="ARBA" id="ARBA00023004"/>
    </source>
</evidence>
<dbReference type="OrthoDB" id="1844152at2759"/>
<comment type="similarity">
    <text evidence="2">Belongs to the cytochrome P450 family.</text>
</comment>
<dbReference type="GO" id="GO:0006082">
    <property type="term" value="P:organic acid metabolic process"/>
    <property type="evidence" value="ECO:0007669"/>
    <property type="project" value="TreeGrafter"/>
</dbReference>
<dbReference type="GO" id="GO:0020037">
    <property type="term" value="F:heme binding"/>
    <property type="evidence" value="ECO:0007669"/>
    <property type="project" value="InterPro"/>
</dbReference>
<dbReference type="GO" id="GO:0005506">
    <property type="term" value="F:iron ion binding"/>
    <property type="evidence" value="ECO:0007669"/>
    <property type="project" value="InterPro"/>
</dbReference>
<feature type="region of interest" description="Disordered" evidence="5">
    <location>
        <begin position="74"/>
        <end position="94"/>
    </location>
</feature>
<dbReference type="AlphaFoldDB" id="A0A8K0A166"/>
<dbReference type="Proteomes" id="UP000838412">
    <property type="component" value="Chromosome 6"/>
</dbReference>
<dbReference type="Pfam" id="PF00067">
    <property type="entry name" value="p450"/>
    <property type="match status" value="1"/>
</dbReference>
<dbReference type="InterPro" id="IPR050182">
    <property type="entry name" value="Cytochrome_P450_fam2"/>
</dbReference>
<dbReference type="EMBL" id="OV696691">
    <property type="protein sequence ID" value="CAH1267366.1"/>
    <property type="molecule type" value="Genomic_DNA"/>
</dbReference>
<protein>
    <submittedName>
        <fullName evidence="6">CYP2U1 protein</fullName>
    </submittedName>
</protein>
<dbReference type="PANTHER" id="PTHR24300:SF403">
    <property type="entry name" value="CYTOCHROME P450 306A1"/>
    <property type="match status" value="1"/>
</dbReference>
<dbReference type="InterPro" id="IPR001128">
    <property type="entry name" value="Cyt_P450"/>
</dbReference>
<evidence type="ECO:0000313" key="6">
    <source>
        <dbReference type="EMBL" id="CAH1267366.1"/>
    </source>
</evidence>
<evidence type="ECO:0000256" key="2">
    <source>
        <dbReference type="ARBA" id="ARBA00010617"/>
    </source>
</evidence>
<reference evidence="6" key="1">
    <citation type="submission" date="2022-01" db="EMBL/GenBank/DDBJ databases">
        <authorList>
            <person name="Braso-Vives M."/>
        </authorList>
    </citation>
    <scope>NUCLEOTIDE SEQUENCE</scope>
</reference>
<sequence>MGGCNQSRVQPVNFDVVPKCKRTWFDTHVKGRARRARKSLRKCLNLANKTGREKVVVPALKPVEADMILEDVSSCSASSSTPESRPESRSESWSESESALDLVVVPLKLPGGQTVLIEKTREEVLLTNLAQAGYDLDPVPRNGDGFFSAAVRQLGRGDPHIDTTAEQLRQGLVRYIRDHSEKYFFYVPGSFCNFQQQVNSLAQQGHWCSDLTDILPIALADYTSRKVVLITSTPNQQFMSLPPTEGDQSGSPVVLAYLNTPGREHYDADSAHLQYVEWAQQYGAVFTIFYGPAPVIVINGIDTIQEALINSRDIFSDRPRFTDGKGIIMAHYGPFWKEQRKFTMSGLRDFGFGKRSLEGKILEEAEALKEDIIKTDGRPFNIKNMLRKAVTNVICSIVFGARHDYEDSAFQTFLEDIDVRFTTPFLISQFSPVLRHLPLLGQSAQRFHVSQERGARFLKMKADEHQRDFDSNDIRDFVDIYINKMRTSQMHSCFGSLTI</sequence>
<dbReference type="Gene3D" id="1.10.630.10">
    <property type="entry name" value="Cytochrome P450"/>
    <property type="match status" value="1"/>
</dbReference>
<evidence type="ECO:0000313" key="7">
    <source>
        <dbReference type="Proteomes" id="UP000838412"/>
    </source>
</evidence>
<accession>A0A8K0A166</accession>
<dbReference type="GO" id="GO:0016712">
    <property type="term" value="F:oxidoreductase activity, acting on paired donors, with incorporation or reduction of molecular oxygen, reduced flavin or flavoprotein as one donor, and incorporation of one atom of oxygen"/>
    <property type="evidence" value="ECO:0007669"/>
    <property type="project" value="TreeGrafter"/>
</dbReference>
<evidence type="ECO:0000256" key="1">
    <source>
        <dbReference type="ARBA" id="ARBA00001971"/>
    </source>
</evidence>
<dbReference type="PRINTS" id="PR00463">
    <property type="entry name" value="EP450I"/>
</dbReference>
<keyword evidence="3" id="KW-0479">Metal-binding</keyword>
<gene>
    <name evidence="6" type="primary">CYP2U1</name>
    <name evidence="6" type="ORF">BLAG_LOCUS20751</name>
</gene>
<dbReference type="SUPFAM" id="SSF54001">
    <property type="entry name" value="Cysteine proteinases"/>
    <property type="match status" value="1"/>
</dbReference>
<keyword evidence="7" id="KW-1185">Reference proteome</keyword>